<keyword evidence="2" id="KW-0808">Transferase</keyword>
<reference evidence="2 3" key="1">
    <citation type="submission" date="2019-11" db="EMBL/GenBank/DDBJ databases">
        <title>Agromyces kandeliae sp. nov., isolated from mangrove soil.</title>
        <authorList>
            <person name="Wang R."/>
        </authorList>
    </citation>
    <scope>NUCLEOTIDE SEQUENCE [LARGE SCALE GENOMIC DNA]</scope>
    <source>
        <strain evidence="2 3">Q22</strain>
    </source>
</reference>
<protein>
    <submittedName>
        <fullName evidence="2">Glycosyltransferase</fullName>
    </submittedName>
</protein>
<dbReference type="EMBL" id="WKJD01000006">
    <property type="protein sequence ID" value="MRX42912.1"/>
    <property type="molecule type" value="Genomic_DNA"/>
</dbReference>
<dbReference type="PANTHER" id="PTHR43179">
    <property type="entry name" value="RHAMNOSYLTRANSFERASE WBBL"/>
    <property type="match status" value="1"/>
</dbReference>
<dbReference type="AlphaFoldDB" id="A0A6L5QYM3"/>
<dbReference type="Pfam" id="PF00535">
    <property type="entry name" value="Glycos_transf_2"/>
    <property type="match status" value="1"/>
</dbReference>
<dbReference type="Gene3D" id="3.90.550.10">
    <property type="entry name" value="Spore Coat Polysaccharide Biosynthesis Protein SpsA, Chain A"/>
    <property type="match status" value="1"/>
</dbReference>
<dbReference type="PANTHER" id="PTHR43179:SF7">
    <property type="entry name" value="RHAMNOSYLTRANSFERASE WBBL"/>
    <property type="match status" value="1"/>
</dbReference>
<dbReference type="InterPro" id="IPR029044">
    <property type="entry name" value="Nucleotide-diphossugar_trans"/>
</dbReference>
<dbReference type="InterPro" id="IPR001173">
    <property type="entry name" value="Glyco_trans_2-like"/>
</dbReference>
<evidence type="ECO:0000313" key="2">
    <source>
        <dbReference type="EMBL" id="MRX42912.1"/>
    </source>
</evidence>
<gene>
    <name evidence="2" type="ORF">GJR97_04135</name>
</gene>
<feature type="domain" description="Glycosyltransferase 2-like" evidence="1">
    <location>
        <begin position="249"/>
        <end position="432"/>
    </location>
</feature>
<name>A0A6L5QYM3_9MICO</name>
<proteinExistence type="predicted"/>
<organism evidence="2 3">
    <name type="scientific">Agromyces kandeliae</name>
    <dbReference type="NCBI Taxonomy" id="2666141"/>
    <lineage>
        <taxon>Bacteria</taxon>
        <taxon>Bacillati</taxon>
        <taxon>Actinomycetota</taxon>
        <taxon>Actinomycetes</taxon>
        <taxon>Micrococcales</taxon>
        <taxon>Microbacteriaceae</taxon>
        <taxon>Agromyces</taxon>
    </lineage>
</organism>
<dbReference type="GO" id="GO:0016740">
    <property type="term" value="F:transferase activity"/>
    <property type="evidence" value="ECO:0007669"/>
    <property type="project" value="UniProtKB-KW"/>
</dbReference>
<evidence type="ECO:0000259" key="1">
    <source>
        <dbReference type="Pfam" id="PF00535"/>
    </source>
</evidence>
<evidence type="ECO:0000313" key="3">
    <source>
        <dbReference type="Proteomes" id="UP000476511"/>
    </source>
</evidence>
<dbReference type="Proteomes" id="UP000476511">
    <property type="component" value="Unassembled WGS sequence"/>
</dbReference>
<accession>A0A6L5QYM3</accession>
<sequence>MSTEQAVAPGRHDVWIDAAGLAAGEGRRAVDAVIAAGVAPGSVYLVAHGGVDEAMRADLAHAARETGATLTEADAASLDDLIARTAAEVLVIVRGGRVVPDGIAKLDGFFARFPEVQAAYGDSTTDHGAPLLRPLFSPLRLFGNDYLGPVVAVRVGALRRLGGLRADARRSQVLDVVLRLDRAGETVALLPEVLAVEDLAHDDYAGTSDAQRRVVEHELASRGIRASVDQVEPFLRRVRYSVDDEPLVSVVIPTRGSSAEIGGTERALVVEAARGVIEGSTYGNVEVVIVADAETPTPVVEELERICGDRLRLVLWDAPFNFSGKMNRGAAAARGEFLMLLNDDVEIVTPDWLETMVGLARQPGVGIVGAQLYFEDSTLQHSGQVYTGGVAGHAAFGWEGGRDDSIKSLSVDHEVSGVTAACALVRRDVFLEVGGFSLAFPGNYNDVDLNMKIRATDRSAVFSPWARLYHFESKTRDPKILDTDISTLQSRWSRRMQVEMYSRML</sequence>
<comment type="caution">
    <text evidence="2">The sequence shown here is derived from an EMBL/GenBank/DDBJ whole genome shotgun (WGS) entry which is preliminary data.</text>
</comment>
<keyword evidence="3" id="KW-1185">Reference proteome</keyword>
<dbReference type="RefSeq" id="WP_154345209.1">
    <property type="nucleotide sequence ID" value="NZ_WKJD01000006.1"/>
</dbReference>
<dbReference type="SUPFAM" id="SSF53448">
    <property type="entry name" value="Nucleotide-diphospho-sugar transferases"/>
    <property type="match status" value="1"/>
</dbReference>